<evidence type="ECO:0000256" key="1">
    <source>
        <dbReference type="ARBA" id="ARBA00022729"/>
    </source>
</evidence>
<dbReference type="Gene3D" id="3.40.190.10">
    <property type="entry name" value="Periplasmic binding protein-like II"/>
    <property type="match status" value="2"/>
</dbReference>
<dbReference type="EMBL" id="JACHJH010000003">
    <property type="protein sequence ID" value="MBB4893746.1"/>
    <property type="molecule type" value="Genomic_DNA"/>
</dbReference>
<feature type="domain" description="Solute-binding protein family 3/N-terminal" evidence="3">
    <location>
        <begin position="82"/>
        <end position="312"/>
    </location>
</feature>
<name>A0A7W7LQ74_9ACTN</name>
<dbReference type="Proteomes" id="UP000556084">
    <property type="component" value="Unassembled WGS sequence"/>
</dbReference>
<dbReference type="SMART" id="SM00062">
    <property type="entry name" value="PBPb"/>
    <property type="match status" value="1"/>
</dbReference>
<proteinExistence type="predicted"/>
<dbReference type="PANTHER" id="PTHR35936:SF17">
    <property type="entry name" value="ARGININE-BINDING EXTRACELLULAR PROTEIN ARTP"/>
    <property type="match status" value="1"/>
</dbReference>
<dbReference type="RefSeq" id="WP_246470193.1">
    <property type="nucleotide sequence ID" value="NZ_JACHJH010000003.1"/>
</dbReference>
<comment type="caution">
    <text evidence="4">The sequence shown here is derived from an EMBL/GenBank/DDBJ whole genome shotgun (WGS) entry which is preliminary data.</text>
</comment>
<organism evidence="4 5">
    <name type="scientific">Streptomyces olivoverticillatus</name>
    <dbReference type="NCBI Taxonomy" id="66427"/>
    <lineage>
        <taxon>Bacteria</taxon>
        <taxon>Bacillati</taxon>
        <taxon>Actinomycetota</taxon>
        <taxon>Actinomycetes</taxon>
        <taxon>Kitasatosporales</taxon>
        <taxon>Streptomycetaceae</taxon>
        <taxon>Streptomyces</taxon>
    </lineage>
</organism>
<evidence type="ECO:0000313" key="5">
    <source>
        <dbReference type="Proteomes" id="UP000556084"/>
    </source>
</evidence>
<dbReference type="AlphaFoldDB" id="A0A7W7LQ74"/>
<evidence type="ECO:0000259" key="3">
    <source>
        <dbReference type="SMART" id="SM00062"/>
    </source>
</evidence>
<keyword evidence="5" id="KW-1185">Reference proteome</keyword>
<feature type="region of interest" description="Disordered" evidence="2">
    <location>
        <begin position="51"/>
        <end position="71"/>
    </location>
</feature>
<evidence type="ECO:0000313" key="4">
    <source>
        <dbReference type="EMBL" id="MBB4893746.1"/>
    </source>
</evidence>
<feature type="compositionally biased region" description="Low complexity" evidence="2">
    <location>
        <begin position="54"/>
        <end position="69"/>
    </location>
</feature>
<dbReference type="CDD" id="cd13530">
    <property type="entry name" value="PBP2_peptides_like"/>
    <property type="match status" value="1"/>
</dbReference>
<gene>
    <name evidence="4" type="ORF">FHS39_002777</name>
</gene>
<protein>
    <submittedName>
        <fullName evidence="4">Polar amino acid transport system substrate-binding protein</fullName>
    </submittedName>
</protein>
<keyword evidence="1" id="KW-0732">Signal</keyword>
<dbReference type="Pfam" id="PF00497">
    <property type="entry name" value="SBP_bac_3"/>
    <property type="match status" value="1"/>
</dbReference>
<accession>A0A7W7LQ74</accession>
<dbReference type="InterPro" id="IPR001638">
    <property type="entry name" value="Solute-binding_3/MltF_N"/>
</dbReference>
<reference evidence="4 5" key="1">
    <citation type="submission" date="2020-08" db="EMBL/GenBank/DDBJ databases">
        <title>Genomic Encyclopedia of Type Strains, Phase III (KMG-III): the genomes of soil and plant-associated and newly described type strains.</title>
        <authorList>
            <person name="Whitman W."/>
        </authorList>
    </citation>
    <scope>NUCLEOTIDE SEQUENCE [LARGE SCALE GENOMIC DNA]</scope>
    <source>
        <strain evidence="4 5">CECT 3266</strain>
    </source>
</reference>
<dbReference type="PANTHER" id="PTHR35936">
    <property type="entry name" value="MEMBRANE-BOUND LYTIC MUREIN TRANSGLYCOSYLASE F"/>
    <property type="match status" value="1"/>
</dbReference>
<sequence>MTWTDRPVHCQSPAMSLAEKPSRAAARTSLRTAAFVLVLAAAAGCAPQEDADSAKASGASGTASGAQASCTKGHLATRTAGRLTVGTDKPAYAPWFQDDAPANGKGFESAVAYAVADRLGYPAGDVVWQTVPFNSAVTPGEKKFDFDINQVSVSDERRRAVDFSSGYYDVRQAVIALKDSPAAKARTAADLKKARLGAQVGTTSLDVVNDVIKPEKPAAVFQKNDFAKTALKNGQVDAIVVDLPTAFYITSTEVPEAKVVGQFEAAAGGRAEQFGLVLDKGSRITGCVSAAVDGLRKDGTLARLEKKWLSEAVDAPVLK</sequence>
<evidence type="ECO:0000256" key="2">
    <source>
        <dbReference type="SAM" id="MobiDB-lite"/>
    </source>
</evidence>
<dbReference type="SUPFAM" id="SSF53850">
    <property type="entry name" value="Periplasmic binding protein-like II"/>
    <property type="match status" value="1"/>
</dbReference>